<reference evidence="1" key="1">
    <citation type="submission" date="2023-08" db="EMBL/GenBank/DDBJ databases">
        <authorList>
            <person name="Chen Y."/>
            <person name="Shah S."/>
            <person name="Dougan E. K."/>
            <person name="Thang M."/>
            <person name="Chan C."/>
        </authorList>
    </citation>
    <scope>NUCLEOTIDE SEQUENCE</scope>
</reference>
<accession>A0AA36J5S7</accession>
<comment type="caution">
    <text evidence="1">The sequence shown here is derived from an EMBL/GenBank/DDBJ whole genome shotgun (WGS) entry which is preliminary data.</text>
</comment>
<organism evidence="1 2">
    <name type="scientific">Effrenium voratum</name>
    <dbReference type="NCBI Taxonomy" id="2562239"/>
    <lineage>
        <taxon>Eukaryota</taxon>
        <taxon>Sar</taxon>
        <taxon>Alveolata</taxon>
        <taxon>Dinophyceae</taxon>
        <taxon>Suessiales</taxon>
        <taxon>Symbiodiniaceae</taxon>
        <taxon>Effrenium</taxon>
    </lineage>
</organism>
<evidence type="ECO:0000313" key="1">
    <source>
        <dbReference type="EMBL" id="CAJ1399629.1"/>
    </source>
</evidence>
<sequence length="225" mass="25541">MEIDPLRDGEAFLRQWQPQEPPAGYEVDRSKGVFGYEWRRPQEIASCEEAQPWVRRLLRRHAEDVLRWAAELGADGRWARPRPLRSWRGKATELLELLATALESGAGMQQPDEDGVTLQGCEEGEDVAMAAAATALRHFQAEAASAFPRDRWAGDAGPVLRGCARRWPEVFVCEEKGHQLQDWEQWHFQGNASRQAWMQERGKALRQLIAALGSKTAEREEPKAE</sequence>
<gene>
    <name evidence="1" type="ORF">EVOR1521_LOCUS23133</name>
</gene>
<dbReference type="EMBL" id="CAUJNA010003343">
    <property type="protein sequence ID" value="CAJ1399629.1"/>
    <property type="molecule type" value="Genomic_DNA"/>
</dbReference>
<keyword evidence="2" id="KW-1185">Reference proteome</keyword>
<name>A0AA36J5S7_9DINO</name>
<dbReference type="Proteomes" id="UP001178507">
    <property type="component" value="Unassembled WGS sequence"/>
</dbReference>
<dbReference type="AlphaFoldDB" id="A0AA36J5S7"/>
<proteinExistence type="predicted"/>
<protein>
    <submittedName>
        <fullName evidence="1">Uncharacterized protein</fullName>
    </submittedName>
</protein>
<evidence type="ECO:0000313" key="2">
    <source>
        <dbReference type="Proteomes" id="UP001178507"/>
    </source>
</evidence>